<dbReference type="EMBL" id="VIFY01000217">
    <property type="protein sequence ID" value="TQB68432.1"/>
    <property type="molecule type" value="Genomic_DNA"/>
</dbReference>
<dbReference type="STRING" id="5098.A0A507QMW1"/>
<evidence type="ECO:0000313" key="3">
    <source>
        <dbReference type="Proteomes" id="UP000319663"/>
    </source>
</evidence>
<gene>
    <name evidence="2" type="ORF">MPDQ_003424</name>
</gene>
<reference evidence="2 3" key="1">
    <citation type="submission" date="2019-06" db="EMBL/GenBank/DDBJ databases">
        <title>Wine fermentation using esterase from Monascus purpureus.</title>
        <authorList>
            <person name="Geng C."/>
            <person name="Zhang Y."/>
        </authorList>
    </citation>
    <scope>NUCLEOTIDE SEQUENCE [LARGE SCALE GENOMIC DNA]</scope>
    <source>
        <strain evidence="2">HQ1</strain>
    </source>
</reference>
<feature type="compositionally biased region" description="Polar residues" evidence="1">
    <location>
        <begin position="1"/>
        <end position="26"/>
    </location>
</feature>
<dbReference type="Proteomes" id="UP000319663">
    <property type="component" value="Unassembled WGS sequence"/>
</dbReference>
<keyword evidence="3" id="KW-1185">Reference proteome</keyword>
<comment type="caution">
    <text evidence="2">The sequence shown here is derived from an EMBL/GenBank/DDBJ whole genome shotgun (WGS) entry which is preliminary data.</text>
</comment>
<accession>A0A507QMW1</accession>
<feature type="region of interest" description="Disordered" evidence="1">
    <location>
        <begin position="1"/>
        <end position="28"/>
    </location>
</feature>
<protein>
    <submittedName>
        <fullName evidence="2">Uncharacterized protein</fullName>
    </submittedName>
</protein>
<organism evidence="2 3">
    <name type="scientific">Monascus purpureus</name>
    <name type="common">Red mold</name>
    <name type="synonym">Monascus anka</name>
    <dbReference type="NCBI Taxonomy" id="5098"/>
    <lineage>
        <taxon>Eukaryota</taxon>
        <taxon>Fungi</taxon>
        <taxon>Dikarya</taxon>
        <taxon>Ascomycota</taxon>
        <taxon>Pezizomycotina</taxon>
        <taxon>Eurotiomycetes</taxon>
        <taxon>Eurotiomycetidae</taxon>
        <taxon>Eurotiales</taxon>
        <taxon>Aspergillaceae</taxon>
        <taxon>Monascus</taxon>
    </lineage>
</organism>
<evidence type="ECO:0000313" key="2">
    <source>
        <dbReference type="EMBL" id="TQB68432.1"/>
    </source>
</evidence>
<evidence type="ECO:0000256" key="1">
    <source>
        <dbReference type="SAM" id="MobiDB-lite"/>
    </source>
</evidence>
<dbReference type="AlphaFoldDB" id="A0A507QMW1"/>
<name>A0A507QMW1_MONPU</name>
<sequence>MTPVSRNDLSAANINSPRAASSSLQTMEGKDLMLNARRASRASNRLSGLSFKRKSSRPLTISAPTDFRNVESFSQCFSSEQFQFQPLELNIHRPGNRLSDLPTFESFQPGNESSLRLPPRALSMSYDISRSLEYYCPDHFRVPRKPVGSGPRRASVASPLELSLEKRASISATSPLIPHFSTLVSQRISVFGDAFALLPQTASTELELDGRRGHEQALKNDQYSNIARAKLSVNLQGRSSNPTTPPGRFSSTIASPVVAERVHTPPSPKTPCPSPFAKWLSTSEDSSIPLMTTKESIDYPNHDRLRTLSGSTLSPSLTEGIEAVRSRGSTTAVQATLLEAHAEKTVELMDIWPHPLPLISRRDFSSISDEPVHPTMHKGKQQEGYSYSHNSYASHRESPIGLAF</sequence>
<proteinExistence type="predicted"/>